<dbReference type="InterPro" id="IPR004558">
    <property type="entry name" value="Coprogen_oxidase_HemN"/>
</dbReference>
<dbReference type="NCBIfam" id="TIGR00538">
    <property type="entry name" value="hemN"/>
    <property type="match status" value="1"/>
</dbReference>
<protein>
    <recommendedName>
        <fullName evidence="15">Coproporphyrinogen-III oxidase</fullName>
        <ecNumber evidence="15">1.3.98.3</ecNumber>
    </recommendedName>
</protein>
<evidence type="ECO:0000256" key="5">
    <source>
        <dbReference type="ARBA" id="ARBA00022485"/>
    </source>
</evidence>
<dbReference type="InterPro" id="IPR010723">
    <property type="entry name" value="HemN_C"/>
</dbReference>
<feature type="binding site" evidence="16">
    <location>
        <position position="346"/>
    </location>
    <ligand>
        <name>S-adenosyl-L-methionine</name>
        <dbReference type="ChEBI" id="CHEBI:59789"/>
        <label>1</label>
    </ligand>
</feature>
<evidence type="ECO:0000256" key="13">
    <source>
        <dbReference type="ARBA" id="ARBA00024295"/>
    </source>
</evidence>
<comment type="function">
    <text evidence="13">Involved in the heme biosynthesis. Catalyzes the anaerobic oxidative decarboxylation of propionate groups of rings A and B of coproporphyrinogen III to yield the vinyl groups in protoporphyrinogen IX.</text>
</comment>
<dbReference type="InterPro" id="IPR006638">
    <property type="entry name" value="Elp3/MiaA/NifB-like_rSAM"/>
</dbReference>
<feature type="binding site" evidence="17">
    <location>
        <position position="76"/>
    </location>
    <ligand>
        <name>[4Fe-4S] cluster</name>
        <dbReference type="ChEBI" id="CHEBI:49883"/>
        <note>4Fe-4S-S-AdoMet</note>
    </ligand>
</feature>
<organism evidence="19 20">
    <name type="scientific">Chromatocurvus halotolerans</name>
    <dbReference type="NCBI Taxonomy" id="1132028"/>
    <lineage>
        <taxon>Bacteria</taxon>
        <taxon>Pseudomonadati</taxon>
        <taxon>Pseudomonadota</taxon>
        <taxon>Gammaproteobacteria</taxon>
        <taxon>Cellvibrionales</taxon>
        <taxon>Halieaceae</taxon>
        <taxon>Chromatocurvus</taxon>
    </lineage>
</organism>
<comment type="pathway">
    <text evidence="2 15">Porphyrin-containing compound metabolism; protoporphyrin-IX biosynthesis; protoporphyrinogen-IX from coproporphyrinogen-III (AdoMet route): step 1/1.</text>
</comment>
<evidence type="ECO:0000256" key="15">
    <source>
        <dbReference type="PIRNR" id="PIRNR000167"/>
    </source>
</evidence>
<feature type="binding site" evidence="16">
    <location>
        <position position="226"/>
    </location>
    <ligand>
        <name>S-adenosyl-L-methionine</name>
        <dbReference type="ChEBI" id="CHEBI:59789"/>
        <label>2</label>
    </ligand>
</feature>
<gene>
    <name evidence="19" type="ORF">EV688_102145</name>
</gene>
<dbReference type="GO" id="GO:0004109">
    <property type="term" value="F:coproporphyrinogen oxidase activity"/>
    <property type="evidence" value="ECO:0007669"/>
    <property type="project" value="InterPro"/>
</dbReference>
<dbReference type="InterPro" id="IPR034505">
    <property type="entry name" value="Coproporphyrinogen-III_oxidase"/>
</dbReference>
<dbReference type="InterPro" id="IPR058240">
    <property type="entry name" value="rSAM_sf"/>
</dbReference>
<evidence type="ECO:0000256" key="2">
    <source>
        <dbReference type="ARBA" id="ARBA00004785"/>
    </source>
</evidence>
<dbReference type="PROSITE" id="PS51918">
    <property type="entry name" value="RADICAL_SAM"/>
    <property type="match status" value="1"/>
</dbReference>
<keyword evidence="20" id="KW-1185">Reference proteome</keyword>
<evidence type="ECO:0000256" key="3">
    <source>
        <dbReference type="ARBA" id="ARBA00005493"/>
    </source>
</evidence>
<feature type="binding site" evidence="16">
    <location>
        <position position="201"/>
    </location>
    <ligand>
        <name>S-adenosyl-L-methionine</name>
        <dbReference type="ChEBI" id="CHEBI:59789"/>
        <label>2</label>
    </ligand>
</feature>
<proteinExistence type="inferred from homology"/>
<feature type="binding site" evidence="16">
    <location>
        <position position="189"/>
    </location>
    <ligand>
        <name>S-adenosyl-L-methionine</name>
        <dbReference type="ChEBI" id="CHEBI:59789"/>
        <label>2</label>
    </ligand>
</feature>
<comment type="cofactor">
    <cofactor evidence="15 17">
        <name>[4Fe-4S] cluster</name>
        <dbReference type="ChEBI" id="CHEBI:49883"/>
    </cofactor>
    <text evidence="15 17">Binds 1 [4Fe-4S] cluster. The cluster is coordinated with 3 cysteines and an exchangeable S-adenosyl-L-methionine.</text>
</comment>
<keyword evidence="6 15" id="KW-0963">Cytoplasm</keyword>
<feature type="binding site" evidence="16">
    <location>
        <begin position="82"/>
        <end position="84"/>
    </location>
    <ligand>
        <name>S-adenosyl-L-methionine</name>
        <dbReference type="ChEBI" id="CHEBI:59789"/>
        <label>2</label>
    </ligand>
</feature>
<keyword evidence="11 15" id="KW-0411">Iron-sulfur</keyword>
<comment type="subunit">
    <text evidence="4">Monomer.</text>
</comment>
<dbReference type="SUPFAM" id="SSF102114">
    <property type="entry name" value="Radical SAM enzymes"/>
    <property type="match status" value="1"/>
</dbReference>
<evidence type="ECO:0000256" key="7">
    <source>
        <dbReference type="ARBA" id="ARBA00022691"/>
    </source>
</evidence>
<feature type="binding site" evidence="16">
    <location>
        <position position="70"/>
    </location>
    <ligand>
        <name>S-adenosyl-L-methionine</name>
        <dbReference type="ChEBI" id="CHEBI:59789"/>
        <label>1</label>
    </ligand>
</feature>
<evidence type="ECO:0000259" key="18">
    <source>
        <dbReference type="PROSITE" id="PS51918"/>
    </source>
</evidence>
<feature type="binding site" evidence="17">
    <location>
        <position position="80"/>
    </location>
    <ligand>
        <name>[4Fe-4S] cluster</name>
        <dbReference type="ChEBI" id="CHEBI:49883"/>
        <note>4Fe-4S-S-AdoMet</note>
    </ligand>
</feature>
<feature type="binding site" evidence="16">
    <location>
        <begin position="128"/>
        <end position="129"/>
    </location>
    <ligand>
        <name>S-adenosyl-L-methionine</name>
        <dbReference type="ChEBI" id="CHEBI:59789"/>
        <label>2</label>
    </ligand>
</feature>
<sequence length="475" mass="53379">MQHTQPLVIPQKEKPAHGDANIALARKYACRGPRYTSYPTAPHFSESFPRERYLDWQAETDAGTRPLSLYIHVPFCNDICYYCACNKVVTRRRGVASDYLDRLELEIAMQSKIVGDRRPITQMHWGGGTPTYLDSGEMTRLMHALSRHFALQSTAEREYAIEIDPRTVDVSTIALLKGLGFNRLSLGIQDFDPRVQRAINRIQTPESVATLVDAAREHGFRSLSFDLIYGLPFQTVDSMEESLEDVLRLRPDRIASYNYAHLPERFSSQRAIDRLALPSPEDKLRLAELIASTLESAGYLHIGMDHFVLPHDELAQAQSRGRLQRNFQGYSLRLAEDTLGLGVSAISQIGNFYLQNAPQLDSYYGLVDQGELPLRRGYEMNAEDRLRRHVIMSLICDLHLNKADTGTRFGVDFDRHFADALDALTPLAGDGLVTLGDTELRVEPAGRPFLRNICMPFDGYLAADVASGGRFSATV</sequence>
<dbReference type="RefSeq" id="WP_117314573.1">
    <property type="nucleotide sequence ID" value="NZ_QQSW01000001.1"/>
</dbReference>
<feature type="binding site" evidence="16">
    <location>
        <position position="260"/>
    </location>
    <ligand>
        <name>S-adenosyl-L-methionine</name>
        <dbReference type="ChEBI" id="CHEBI:59789"/>
        <label>2</label>
    </ligand>
</feature>
<dbReference type="GO" id="GO:0051539">
    <property type="term" value="F:4 iron, 4 sulfur cluster binding"/>
    <property type="evidence" value="ECO:0007669"/>
    <property type="project" value="UniProtKB-KW"/>
</dbReference>
<dbReference type="SFLD" id="SFLDS00029">
    <property type="entry name" value="Radical_SAM"/>
    <property type="match status" value="1"/>
</dbReference>
<dbReference type="SFLD" id="SFLDG01065">
    <property type="entry name" value="anaerobic_coproporphyrinogen-I"/>
    <property type="match status" value="1"/>
</dbReference>
<keyword evidence="7 15" id="KW-0949">S-adenosyl-L-methionine</keyword>
<comment type="catalytic activity">
    <reaction evidence="14 15">
        <text>coproporphyrinogen III + 2 S-adenosyl-L-methionine = protoporphyrinogen IX + 2 5'-deoxyadenosine + 2 L-methionine + 2 CO2</text>
        <dbReference type="Rhea" id="RHEA:15425"/>
        <dbReference type="ChEBI" id="CHEBI:16526"/>
        <dbReference type="ChEBI" id="CHEBI:17319"/>
        <dbReference type="ChEBI" id="CHEBI:57307"/>
        <dbReference type="ChEBI" id="CHEBI:57309"/>
        <dbReference type="ChEBI" id="CHEBI:57844"/>
        <dbReference type="ChEBI" id="CHEBI:59789"/>
        <dbReference type="EC" id="1.3.98.3"/>
    </reaction>
</comment>
<evidence type="ECO:0000256" key="17">
    <source>
        <dbReference type="PIRSR" id="PIRSR000167-2"/>
    </source>
</evidence>
<evidence type="ECO:0000256" key="14">
    <source>
        <dbReference type="ARBA" id="ARBA00048321"/>
    </source>
</evidence>
<keyword evidence="5 15" id="KW-0004">4Fe-4S</keyword>
<dbReference type="CDD" id="cd01335">
    <property type="entry name" value="Radical_SAM"/>
    <property type="match status" value="1"/>
</dbReference>
<dbReference type="Gene3D" id="1.10.10.920">
    <property type="match status" value="1"/>
</dbReference>
<feature type="binding site" evidence="16">
    <location>
        <position position="162"/>
    </location>
    <ligand>
        <name>S-adenosyl-L-methionine</name>
        <dbReference type="ChEBI" id="CHEBI:59789"/>
        <label>1</label>
    </ligand>
</feature>
<dbReference type="Pfam" id="PF06969">
    <property type="entry name" value="HemN_C"/>
    <property type="match status" value="1"/>
</dbReference>
<dbReference type="InterPro" id="IPR007197">
    <property type="entry name" value="rSAM"/>
</dbReference>
<evidence type="ECO:0000256" key="11">
    <source>
        <dbReference type="ARBA" id="ARBA00023014"/>
    </source>
</evidence>
<dbReference type="PIRSF" id="PIRSF000167">
    <property type="entry name" value="HemN"/>
    <property type="match status" value="1"/>
</dbReference>
<evidence type="ECO:0000313" key="20">
    <source>
        <dbReference type="Proteomes" id="UP000294980"/>
    </source>
</evidence>
<evidence type="ECO:0000256" key="4">
    <source>
        <dbReference type="ARBA" id="ARBA00011245"/>
    </source>
</evidence>
<feature type="binding site" evidence="16">
    <location>
        <position position="127"/>
    </location>
    <ligand>
        <name>S-adenosyl-L-methionine</name>
        <dbReference type="ChEBI" id="CHEBI:59789"/>
        <label>1</label>
    </ligand>
</feature>
<keyword evidence="12 15" id="KW-0627">Porphyrin biosynthesis</keyword>
<evidence type="ECO:0000256" key="8">
    <source>
        <dbReference type="ARBA" id="ARBA00022723"/>
    </source>
</evidence>
<name>A0A4R2L4Z2_9GAMM</name>
<keyword evidence="8 15" id="KW-0479">Metal-binding</keyword>
<dbReference type="UniPathway" id="UPA00251">
    <property type="reaction ID" value="UER00323"/>
</dbReference>
<dbReference type="PANTHER" id="PTHR13932">
    <property type="entry name" value="COPROPORPHYRINIGEN III OXIDASE"/>
    <property type="match status" value="1"/>
</dbReference>
<dbReference type="InterPro" id="IPR023404">
    <property type="entry name" value="rSAM_horseshoe"/>
</dbReference>
<evidence type="ECO:0000256" key="10">
    <source>
        <dbReference type="ARBA" id="ARBA00023004"/>
    </source>
</evidence>
<evidence type="ECO:0000256" key="16">
    <source>
        <dbReference type="PIRSR" id="PIRSR000167-1"/>
    </source>
</evidence>
<dbReference type="EMBL" id="SLWX01000002">
    <property type="protein sequence ID" value="TCO77688.1"/>
    <property type="molecule type" value="Genomic_DNA"/>
</dbReference>
<comment type="similarity">
    <text evidence="3 15">Belongs to the anaerobic coproporphyrinogen-III oxidase family.</text>
</comment>
<dbReference type="OrthoDB" id="9808022at2"/>
<feature type="domain" description="Radical SAM core" evidence="18">
    <location>
        <begin position="61"/>
        <end position="300"/>
    </location>
</feature>
<evidence type="ECO:0000256" key="6">
    <source>
        <dbReference type="ARBA" id="ARBA00022490"/>
    </source>
</evidence>
<dbReference type="Gene3D" id="3.80.30.20">
    <property type="entry name" value="tm_1862 like domain"/>
    <property type="match status" value="1"/>
</dbReference>
<accession>A0A4R2L4Z2</accession>
<dbReference type="EC" id="1.3.98.3" evidence="15"/>
<comment type="subcellular location">
    <subcellularLocation>
        <location evidence="1 15">Cytoplasm</location>
    </subcellularLocation>
</comment>
<comment type="caution">
    <text evidence="19">The sequence shown here is derived from an EMBL/GenBank/DDBJ whole genome shotgun (WGS) entry which is preliminary data.</text>
</comment>
<keyword evidence="10 15" id="KW-0408">Iron</keyword>
<dbReference type="GO" id="GO:0046872">
    <property type="term" value="F:metal ion binding"/>
    <property type="evidence" value="ECO:0007669"/>
    <property type="project" value="UniProtKB-KW"/>
</dbReference>
<keyword evidence="9 15" id="KW-0560">Oxidoreductase</keyword>
<dbReference type="Pfam" id="PF04055">
    <property type="entry name" value="Radical_SAM"/>
    <property type="match status" value="1"/>
</dbReference>
<dbReference type="PANTHER" id="PTHR13932:SF6">
    <property type="entry name" value="OXYGEN-INDEPENDENT COPROPORPHYRINOGEN III OXIDASE"/>
    <property type="match status" value="1"/>
</dbReference>
<dbReference type="GO" id="GO:0006782">
    <property type="term" value="P:protoporphyrinogen IX biosynthetic process"/>
    <property type="evidence" value="ECO:0007669"/>
    <property type="project" value="UniProtKB-UniPathway"/>
</dbReference>
<evidence type="ECO:0000313" key="19">
    <source>
        <dbReference type="EMBL" id="TCO77688.1"/>
    </source>
</evidence>
<feature type="binding site" evidence="17">
    <location>
        <position position="83"/>
    </location>
    <ligand>
        <name>[4Fe-4S] cluster</name>
        <dbReference type="ChEBI" id="CHEBI:49883"/>
        <note>4Fe-4S-S-AdoMet</note>
    </ligand>
</feature>
<dbReference type="GO" id="GO:0051989">
    <property type="term" value="F:coproporphyrinogen dehydrogenase activity"/>
    <property type="evidence" value="ECO:0007669"/>
    <property type="project" value="UniProtKB-EC"/>
</dbReference>
<dbReference type="SMART" id="SM00729">
    <property type="entry name" value="Elp3"/>
    <property type="match status" value="1"/>
</dbReference>
<dbReference type="Proteomes" id="UP000294980">
    <property type="component" value="Unassembled WGS sequence"/>
</dbReference>
<evidence type="ECO:0000256" key="9">
    <source>
        <dbReference type="ARBA" id="ARBA00023002"/>
    </source>
</evidence>
<reference evidence="19 20" key="1">
    <citation type="submission" date="2019-03" db="EMBL/GenBank/DDBJ databases">
        <title>Genomic Encyclopedia of Type Strains, Phase IV (KMG-IV): sequencing the most valuable type-strain genomes for metagenomic binning, comparative biology and taxonomic classification.</title>
        <authorList>
            <person name="Goeker M."/>
        </authorList>
    </citation>
    <scope>NUCLEOTIDE SEQUENCE [LARGE SCALE GENOMIC DNA]</scope>
    <source>
        <strain evidence="19 20">DSM 23344</strain>
    </source>
</reference>
<evidence type="ECO:0000256" key="12">
    <source>
        <dbReference type="ARBA" id="ARBA00023244"/>
    </source>
</evidence>
<dbReference type="GO" id="GO:0005737">
    <property type="term" value="C:cytoplasm"/>
    <property type="evidence" value="ECO:0007669"/>
    <property type="project" value="UniProtKB-SubCell"/>
</dbReference>
<dbReference type="AlphaFoldDB" id="A0A4R2L4Z2"/>
<evidence type="ECO:0000256" key="1">
    <source>
        <dbReference type="ARBA" id="ARBA00004496"/>
    </source>
</evidence>